<keyword evidence="3" id="KW-1185">Reference proteome</keyword>
<evidence type="ECO:0000256" key="1">
    <source>
        <dbReference type="SAM" id="MobiDB-lite"/>
    </source>
</evidence>
<evidence type="ECO:0000313" key="2">
    <source>
        <dbReference type="EMBL" id="GGU79966.1"/>
    </source>
</evidence>
<reference evidence="2" key="2">
    <citation type="submission" date="2020-09" db="EMBL/GenBank/DDBJ databases">
        <authorList>
            <person name="Sun Q."/>
            <person name="Ohkuma M."/>
        </authorList>
    </citation>
    <scope>NUCLEOTIDE SEQUENCE</scope>
    <source>
        <strain evidence="2">JCM 4369</strain>
    </source>
</reference>
<protein>
    <submittedName>
        <fullName evidence="2">Uncharacterized protein</fullName>
    </submittedName>
</protein>
<dbReference type="Proteomes" id="UP000618795">
    <property type="component" value="Unassembled WGS sequence"/>
</dbReference>
<name>A0A918M8G2_9ACTN</name>
<accession>A0A918M8G2</accession>
<sequence>MIKLFTEAPDAPSPGVVGPVRAPAFVPLQPGQRTCRRTAFGRLMSGKGYFVAGGVGRGGTGNGQKCGRQRPHPAERFSH</sequence>
<gene>
    <name evidence="2" type="ORF">GCM10010260_10150</name>
</gene>
<reference evidence="2" key="1">
    <citation type="journal article" date="2014" name="Int. J. Syst. Evol. Microbiol.">
        <title>Complete genome sequence of Corynebacterium casei LMG S-19264T (=DSM 44701T), isolated from a smear-ripened cheese.</title>
        <authorList>
            <consortium name="US DOE Joint Genome Institute (JGI-PGF)"/>
            <person name="Walter F."/>
            <person name="Albersmeier A."/>
            <person name="Kalinowski J."/>
            <person name="Ruckert C."/>
        </authorList>
    </citation>
    <scope>NUCLEOTIDE SEQUENCE</scope>
    <source>
        <strain evidence="2">JCM 4369</strain>
    </source>
</reference>
<dbReference type="AlphaFoldDB" id="A0A918M8G2"/>
<comment type="caution">
    <text evidence="2">The sequence shown here is derived from an EMBL/GenBank/DDBJ whole genome shotgun (WGS) entry which is preliminary data.</text>
</comment>
<proteinExistence type="predicted"/>
<organism evidence="2 3">
    <name type="scientific">Streptomyces filipinensis</name>
    <dbReference type="NCBI Taxonomy" id="66887"/>
    <lineage>
        <taxon>Bacteria</taxon>
        <taxon>Bacillati</taxon>
        <taxon>Actinomycetota</taxon>
        <taxon>Actinomycetes</taxon>
        <taxon>Kitasatosporales</taxon>
        <taxon>Streptomycetaceae</taxon>
        <taxon>Streptomyces</taxon>
    </lineage>
</organism>
<dbReference type="EMBL" id="BMTD01000002">
    <property type="protein sequence ID" value="GGU79966.1"/>
    <property type="molecule type" value="Genomic_DNA"/>
</dbReference>
<feature type="region of interest" description="Disordered" evidence="1">
    <location>
        <begin position="55"/>
        <end position="79"/>
    </location>
</feature>
<feature type="compositionally biased region" description="Gly residues" evidence="1">
    <location>
        <begin position="55"/>
        <end position="64"/>
    </location>
</feature>
<evidence type="ECO:0000313" key="3">
    <source>
        <dbReference type="Proteomes" id="UP000618795"/>
    </source>
</evidence>